<proteinExistence type="inferred from homology"/>
<dbReference type="InterPro" id="IPR011053">
    <property type="entry name" value="Single_hybrid_motif"/>
</dbReference>
<dbReference type="InterPro" id="IPR017453">
    <property type="entry name" value="GCV_H_sub"/>
</dbReference>
<evidence type="ECO:0000313" key="5">
    <source>
        <dbReference type="Proteomes" id="UP000463961"/>
    </source>
</evidence>
<dbReference type="PANTHER" id="PTHR11715">
    <property type="entry name" value="GLYCINE CLEAVAGE SYSTEM H PROTEIN"/>
    <property type="match status" value="1"/>
</dbReference>
<protein>
    <recommendedName>
        <fullName evidence="3">Glycine cleavage system H protein</fullName>
    </recommendedName>
</protein>
<dbReference type="AlphaFoldDB" id="A0A679I7Z2"/>
<evidence type="ECO:0000256" key="3">
    <source>
        <dbReference type="HAMAP-Rule" id="MF_00272"/>
    </source>
</evidence>
<comment type="similarity">
    <text evidence="1 3">Belongs to the GcvH family.</text>
</comment>
<keyword evidence="5" id="KW-1185">Reference proteome</keyword>
<accession>A0A679I7Z2</accession>
<gene>
    <name evidence="4" type="primary">gcvH2</name>
    <name evidence="3" type="synonym">gcvH</name>
    <name evidence="4" type="ORF">ICHIAU1_11690</name>
</gene>
<dbReference type="PANTHER" id="PTHR11715:SF3">
    <property type="entry name" value="GLYCINE CLEAVAGE SYSTEM H PROTEIN-RELATED"/>
    <property type="match status" value="1"/>
</dbReference>
<dbReference type="InterPro" id="IPR000089">
    <property type="entry name" value="Biotin_lipoyl"/>
</dbReference>
<dbReference type="NCBIfam" id="TIGR00527">
    <property type="entry name" value="gcvH"/>
    <property type="match status" value="1"/>
</dbReference>
<dbReference type="GO" id="GO:0019464">
    <property type="term" value="P:glycine decarboxylation via glycine cleavage system"/>
    <property type="evidence" value="ECO:0007669"/>
    <property type="project" value="UniProtKB-UniRule"/>
</dbReference>
<sequence>MSQAPNDRKYSAEHQWALPEADGTITVGITDFAQETLDDLVFIQLPEVGSEVAANQQVATVESVKTASDVFAPMSGTVIAINEAAVDAPEKINEDAYAAWLFKIQPSNPAEYDALMSAESYLAAN</sequence>
<dbReference type="PROSITE" id="PS50968">
    <property type="entry name" value="BIOTINYL_LIPOYL"/>
    <property type="match status" value="1"/>
</dbReference>
<dbReference type="NCBIfam" id="NF002270">
    <property type="entry name" value="PRK01202.1"/>
    <property type="match status" value="1"/>
</dbReference>
<dbReference type="RefSeq" id="WP_162050372.1">
    <property type="nucleotide sequence ID" value="NZ_AP019011.1"/>
</dbReference>
<comment type="function">
    <text evidence="3">The glycine cleavage system catalyzes the degradation of glycine. The H protein shuttles the methylamine group of glycine from the P protein to the T protein.</text>
</comment>
<dbReference type="PROSITE" id="PS00189">
    <property type="entry name" value="LIPOYL"/>
    <property type="match status" value="1"/>
</dbReference>
<dbReference type="GO" id="GO:0005960">
    <property type="term" value="C:glycine cleavage complex"/>
    <property type="evidence" value="ECO:0007669"/>
    <property type="project" value="InterPro"/>
</dbReference>
<evidence type="ECO:0000256" key="2">
    <source>
        <dbReference type="ARBA" id="ARBA00022823"/>
    </source>
</evidence>
<dbReference type="EMBL" id="AP022345">
    <property type="protein sequence ID" value="BBU68886.1"/>
    <property type="molecule type" value="Genomic_DNA"/>
</dbReference>
<evidence type="ECO:0000256" key="1">
    <source>
        <dbReference type="ARBA" id="ARBA00009249"/>
    </source>
</evidence>
<dbReference type="OrthoDB" id="9796712at2"/>
<reference evidence="5" key="1">
    <citation type="submission" date="2020-01" db="EMBL/GenBank/DDBJ databases">
        <title>Phosphoaccumulans saitamaens gen. nov., sp. nov., a polyphosphate accumulating bacterium isolated from surface river water.</title>
        <authorList>
            <person name="Watanabe K."/>
            <person name="Suda W."/>
        </authorList>
    </citation>
    <scope>NUCLEOTIDE SEQUENCE [LARGE SCALE GENOMIC DNA]</scope>
    <source>
        <strain evidence="5">ICHIAU1</strain>
    </source>
</reference>
<dbReference type="GO" id="GO:0009249">
    <property type="term" value="P:protein lipoylation"/>
    <property type="evidence" value="ECO:0007669"/>
    <property type="project" value="TreeGrafter"/>
</dbReference>
<dbReference type="GO" id="GO:0005829">
    <property type="term" value="C:cytosol"/>
    <property type="evidence" value="ECO:0007669"/>
    <property type="project" value="TreeGrafter"/>
</dbReference>
<dbReference type="InterPro" id="IPR033753">
    <property type="entry name" value="GCV_H/Fam206"/>
</dbReference>
<dbReference type="Gene3D" id="2.40.50.100">
    <property type="match status" value="1"/>
</dbReference>
<dbReference type="CDD" id="cd06848">
    <property type="entry name" value="GCS_H"/>
    <property type="match status" value="1"/>
</dbReference>
<comment type="subunit">
    <text evidence="3">The glycine cleavage system is composed of four proteins: P, T, L and H.</text>
</comment>
<organism evidence="4 5">
    <name type="scientific">Fluviibacter phosphoraccumulans</name>
    <dbReference type="NCBI Taxonomy" id="1751046"/>
    <lineage>
        <taxon>Bacteria</taxon>
        <taxon>Pseudomonadati</taxon>
        <taxon>Pseudomonadota</taxon>
        <taxon>Betaproteobacteria</taxon>
        <taxon>Rhodocyclales</taxon>
        <taxon>Fluviibacteraceae</taxon>
        <taxon>Fluviibacter</taxon>
    </lineage>
</organism>
<dbReference type="InterPro" id="IPR002930">
    <property type="entry name" value="GCV_H"/>
</dbReference>
<keyword evidence="2 3" id="KW-0450">Lipoyl</keyword>
<evidence type="ECO:0000313" key="4">
    <source>
        <dbReference type="EMBL" id="BBU68886.1"/>
    </source>
</evidence>
<dbReference type="Pfam" id="PF01597">
    <property type="entry name" value="GCV_H"/>
    <property type="match status" value="1"/>
</dbReference>
<dbReference type="InterPro" id="IPR003016">
    <property type="entry name" value="2-oxoA_DH_lipoyl-BS"/>
</dbReference>
<feature type="modified residue" description="N6-lipoyllysine" evidence="3">
    <location>
        <position position="65"/>
    </location>
</feature>
<dbReference type="HAMAP" id="MF_00272">
    <property type="entry name" value="GcvH"/>
    <property type="match status" value="1"/>
</dbReference>
<dbReference type="Proteomes" id="UP000463961">
    <property type="component" value="Chromosome"/>
</dbReference>
<name>A0A679I7Z2_9RHOO</name>
<dbReference type="SUPFAM" id="SSF51230">
    <property type="entry name" value="Single hybrid motif"/>
    <property type="match status" value="1"/>
</dbReference>
<comment type="cofactor">
    <cofactor evidence="3">
        <name>(R)-lipoate</name>
        <dbReference type="ChEBI" id="CHEBI:83088"/>
    </cofactor>
    <text evidence="3">Binds 1 lipoyl cofactor covalently.</text>
</comment>